<feature type="region of interest" description="Disordered" evidence="7">
    <location>
        <begin position="192"/>
        <end position="276"/>
    </location>
</feature>
<feature type="compositionally biased region" description="Polar residues" evidence="7">
    <location>
        <begin position="211"/>
        <end position="276"/>
    </location>
</feature>
<keyword evidence="4" id="KW-0863">Zinc-finger</keyword>
<dbReference type="GO" id="GO:0008270">
    <property type="term" value="F:zinc ion binding"/>
    <property type="evidence" value="ECO:0007669"/>
    <property type="project" value="UniProtKB-KW"/>
</dbReference>
<dbReference type="GO" id="GO:0007224">
    <property type="term" value="P:smoothened signaling pathway"/>
    <property type="evidence" value="ECO:0007669"/>
    <property type="project" value="TreeGrafter"/>
</dbReference>
<evidence type="ECO:0000256" key="5">
    <source>
        <dbReference type="ARBA" id="ARBA00022833"/>
    </source>
</evidence>
<dbReference type="EMBL" id="JAINUF010000008">
    <property type="protein sequence ID" value="KAJ8351625.1"/>
    <property type="molecule type" value="Genomic_DNA"/>
</dbReference>
<evidence type="ECO:0000256" key="7">
    <source>
        <dbReference type="SAM" id="MobiDB-lite"/>
    </source>
</evidence>
<proteinExistence type="predicted"/>
<reference evidence="8" key="1">
    <citation type="journal article" date="2023" name="Science">
        <title>Genome structures resolve the early diversification of teleost fishes.</title>
        <authorList>
            <person name="Parey E."/>
            <person name="Louis A."/>
            <person name="Montfort J."/>
            <person name="Bouchez O."/>
            <person name="Roques C."/>
            <person name="Iampietro C."/>
            <person name="Lluch J."/>
            <person name="Castinel A."/>
            <person name="Donnadieu C."/>
            <person name="Desvignes T."/>
            <person name="Floi Bucao C."/>
            <person name="Jouanno E."/>
            <person name="Wen M."/>
            <person name="Mejri S."/>
            <person name="Dirks R."/>
            <person name="Jansen H."/>
            <person name="Henkel C."/>
            <person name="Chen W.J."/>
            <person name="Zahm M."/>
            <person name="Cabau C."/>
            <person name="Klopp C."/>
            <person name="Thompson A.W."/>
            <person name="Robinson-Rechavi M."/>
            <person name="Braasch I."/>
            <person name="Lecointre G."/>
            <person name="Bobe J."/>
            <person name="Postlethwait J.H."/>
            <person name="Berthelot C."/>
            <person name="Roest Crollius H."/>
            <person name="Guiguen Y."/>
        </authorList>
    </citation>
    <scope>NUCLEOTIDE SEQUENCE</scope>
    <source>
        <strain evidence="8">WJC10195</strain>
    </source>
</reference>
<keyword evidence="3" id="KW-0677">Repeat</keyword>
<gene>
    <name evidence="8" type="ORF">SKAU_G00231010</name>
</gene>
<dbReference type="PANTHER" id="PTHR45718:SF6">
    <property type="entry name" value="ZINC FINGER PROTEIN GLI2"/>
    <property type="match status" value="1"/>
</dbReference>
<keyword evidence="2" id="KW-0479">Metal-binding</keyword>
<dbReference type="Proteomes" id="UP001152622">
    <property type="component" value="Chromosome 8"/>
</dbReference>
<feature type="region of interest" description="Disordered" evidence="7">
    <location>
        <begin position="296"/>
        <end position="335"/>
    </location>
</feature>
<keyword evidence="5" id="KW-0862">Zinc</keyword>
<feature type="compositionally biased region" description="Polar residues" evidence="7">
    <location>
        <begin position="56"/>
        <end position="66"/>
    </location>
</feature>
<comment type="caution">
    <text evidence="8">The sequence shown here is derived from an EMBL/GenBank/DDBJ whole genome shotgun (WGS) entry which is preliminary data.</text>
</comment>
<dbReference type="OrthoDB" id="3214149at2759"/>
<comment type="subcellular location">
    <subcellularLocation>
        <location evidence="1">Nucleus</location>
    </subcellularLocation>
</comment>
<feature type="region of interest" description="Disordered" evidence="7">
    <location>
        <begin position="365"/>
        <end position="394"/>
    </location>
</feature>
<name>A0A9Q1ISC9_SYNKA</name>
<dbReference type="GO" id="GO:0000981">
    <property type="term" value="F:DNA-binding transcription factor activity, RNA polymerase II-specific"/>
    <property type="evidence" value="ECO:0007669"/>
    <property type="project" value="TreeGrafter"/>
</dbReference>
<keyword evidence="9" id="KW-1185">Reference proteome</keyword>
<feature type="compositionally biased region" description="Pro residues" evidence="7">
    <location>
        <begin position="8"/>
        <end position="26"/>
    </location>
</feature>
<evidence type="ECO:0000256" key="3">
    <source>
        <dbReference type="ARBA" id="ARBA00022737"/>
    </source>
</evidence>
<dbReference type="GO" id="GO:0000978">
    <property type="term" value="F:RNA polymerase II cis-regulatory region sequence-specific DNA binding"/>
    <property type="evidence" value="ECO:0007669"/>
    <property type="project" value="TreeGrafter"/>
</dbReference>
<keyword evidence="6" id="KW-0539">Nucleus</keyword>
<evidence type="ECO:0000256" key="6">
    <source>
        <dbReference type="ARBA" id="ARBA00023242"/>
    </source>
</evidence>
<evidence type="ECO:0000256" key="2">
    <source>
        <dbReference type="ARBA" id="ARBA00022723"/>
    </source>
</evidence>
<accession>A0A9Q1ISC9</accession>
<evidence type="ECO:0000313" key="8">
    <source>
        <dbReference type="EMBL" id="KAJ8351625.1"/>
    </source>
</evidence>
<dbReference type="AlphaFoldDB" id="A0A9Q1ISC9"/>
<evidence type="ECO:0000256" key="4">
    <source>
        <dbReference type="ARBA" id="ARBA00022771"/>
    </source>
</evidence>
<organism evidence="8 9">
    <name type="scientific">Synaphobranchus kaupii</name>
    <name type="common">Kaup's arrowtooth eel</name>
    <dbReference type="NCBI Taxonomy" id="118154"/>
    <lineage>
        <taxon>Eukaryota</taxon>
        <taxon>Metazoa</taxon>
        <taxon>Chordata</taxon>
        <taxon>Craniata</taxon>
        <taxon>Vertebrata</taxon>
        <taxon>Euteleostomi</taxon>
        <taxon>Actinopterygii</taxon>
        <taxon>Neopterygii</taxon>
        <taxon>Teleostei</taxon>
        <taxon>Anguilliformes</taxon>
        <taxon>Synaphobranchidae</taxon>
        <taxon>Synaphobranchus</taxon>
    </lineage>
</organism>
<evidence type="ECO:0000313" key="9">
    <source>
        <dbReference type="Proteomes" id="UP001152622"/>
    </source>
</evidence>
<sequence length="498" mass="52065">MPHEVPSNIPPPGQRPRPPAGPPTSRPCPRVQRFSSMSSVNHALERRTPGPRRATSVPTAACTATPSRPAPPSISENVTMETMAGRRWRSGWRGTTWCCQTTWVPVHNGRRAGGPALDANAPPYASQSHGFRGTAGPQQPQFYGQRRMAVVDASMAALPACQVSPCPPGSTSQPHARPEQDQHAGAVERGELGVRGSTTDPGQAGLPPGETSPSSSRNTTSGPFQGVGSNQQVAQMSQNPGATWPQQSRTSGLAPQRMSCTQPCQNPSGQLGHAQNSVAGPRPFCVGMADESAGMLAANGRGDGPEPARGTELQVQDSPTVRATAPQKPVPSGRVAPVAVPTALGMTTPCSTRRQIHMFEPNGSFDPQAPPQRPHTAGQCAAVPHRGGDAGRGRYGVPGGGTGLQHRRLAPQRLEHTQIDFDAMLDDGDHSSLMSGTLSPSVLQSLSQNSSRLTTPRQLGDAAACAPVPAGIGNMAIGDMSSMLTALAEESRFLNMMS</sequence>
<protein>
    <submittedName>
        <fullName evidence="8">Uncharacterized protein</fullName>
    </submittedName>
</protein>
<feature type="region of interest" description="Disordered" evidence="7">
    <location>
        <begin position="1"/>
        <end position="75"/>
    </location>
</feature>
<evidence type="ECO:0000256" key="1">
    <source>
        <dbReference type="ARBA" id="ARBA00004123"/>
    </source>
</evidence>
<dbReference type="PANTHER" id="PTHR45718">
    <property type="entry name" value="TRANSCRIPTIONAL ACTIVATOR CUBITUS INTERRUPTUS"/>
    <property type="match status" value="1"/>
</dbReference>
<dbReference type="GO" id="GO:0005634">
    <property type="term" value="C:nucleus"/>
    <property type="evidence" value="ECO:0007669"/>
    <property type="project" value="UniProtKB-SubCell"/>
</dbReference>
<dbReference type="InterPro" id="IPR043359">
    <property type="entry name" value="GLI-like"/>
</dbReference>